<evidence type="ECO:0000259" key="2">
    <source>
        <dbReference type="Pfam" id="PF00188"/>
    </source>
</evidence>
<gene>
    <name evidence="3" type="ORF">B5M47_03335</name>
</gene>
<dbReference type="Gene3D" id="3.40.33.10">
    <property type="entry name" value="CAP"/>
    <property type="match status" value="1"/>
</dbReference>
<sequence>MKRICSLFLPRPQNKRRPHILRHYSLFPLFSAFILLQVNLALFQSSNPNILSFATSIYQQDFFKLINQERQKANVPILVESPKLNYAAQLKAQNMFKNDYWAHVGPDGTTPWDFLKEVDYNYTYAGENLAKDFNTSAGVVAGWMASPSHRSNVLNSKFKEMGIAVVNGVLLGEETTLVVQLFGTPAVLAEQVQKPKAQQPTIQPQMQTIGRTSVTPQPTSQPVQIYPQSIAAEQETSPAPPQGIPARVLSGITKFKISCRHGGDYAPFNSCQQFGSNIIVRKPHRQERGFRFRVLAL</sequence>
<dbReference type="PANTHER" id="PTHR31157">
    <property type="entry name" value="SCP DOMAIN-CONTAINING PROTEIN"/>
    <property type="match status" value="1"/>
</dbReference>
<dbReference type="Pfam" id="PF00188">
    <property type="entry name" value="CAP"/>
    <property type="match status" value="1"/>
</dbReference>
<evidence type="ECO:0000256" key="1">
    <source>
        <dbReference type="SAM" id="Phobius"/>
    </source>
</evidence>
<dbReference type="Proteomes" id="UP000192520">
    <property type="component" value="Unassembled WGS sequence"/>
</dbReference>
<proteinExistence type="predicted"/>
<keyword evidence="1" id="KW-1133">Transmembrane helix</keyword>
<keyword evidence="1" id="KW-0472">Membrane</keyword>
<feature type="transmembrane region" description="Helical" evidence="1">
    <location>
        <begin position="21"/>
        <end position="43"/>
    </location>
</feature>
<protein>
    <recommendedName>
        <fullName evidence="2">SCP domain-containing protein</fullName>
    </recommendedName>
</protein>
<organism evidence="3 4">
    <name type="scientific">candidate division CPR3 bacterium 4484_211</name>
    <dbReference type="NCBI Taxonomy" id="1968527"/>
    <lineage>
        <taxon>Bacteria</taxon>
        <taxon>Bacteria division CPR3</taxon>
    </lineage>
</organism>
<reference evidence="4" key="1">
    <citation type="submission" date="2017-03" db="EMBL/GenBank/DDBJ databases">
        <title>Novel pathways for hydrocarbon cycling and metabolic interdependencies in hydrothermal sediment communities.</title>
        <authorList>
            <person name="Dombrowski N."/>
            <person name="Seitz K."/>
            <person name="Teske A."/>
            <person name="Baker B."/>
        </authorList>
    </citation>
    <scope>NUCLEOTIDE SEQUENCE [LARGE SCALE GENOMIC DNA]</scope>
</reference>
<keyword evidence="1" id="KW-0812">Transmembrane</keyword>
<name>A0A1W9NXJ0_UNCC3</name>
<evidence type="ECO:0000313" key="3">
    <source>
        <dbReference type="EMBL" id="OQX50730.1"/>
    </source>
</evidence>
<comment type="caution">
    <text evidence="3">The sequence shown here is derived from an EMBL/GenBank/DDBJ whole genome shotgun (WGS) entry which is preliminary data.</text>
</comment>
<dbReference type="EMBL" id="MZGJ01000022">
    <property type="protein sequence ID" value="OQX50730.1"/>
    <property type="molecule type" value="Genomic_DNA"/>
</dbReference>
<dbReference type="InterPro" id="IPR035940">
    <property type="entry name" value="CAP_sf"/>
</dbReference>
<dbReference type="InterPro" id="IPR014044">
    <property type="entry name" value="CAP_dom"/>
</dbReference>
<dbReference type="PANTHER" id="PTHR31157:SF1">
    <property type="entry name" value="SCP DOMAIN-CONTAINING PROTEIN"/>
    <property type="match status" value="1"/>
</dbReference>
<dbReference type="CDD" id="cd05379">
    <property type="entry name" value="CAP_bacterial"/>
    <property type="match status" value="1"/>
</dbReference>
<dbReference type="STRING" id="1968527.B5M47_03335"/>
<evidence type="ECO:0000313" key="4">
    <source>
        <dbReference type="Proteomes" id="UP000192520"/>
    </source>
</evidence>
<accession>A0A1W9NXJ0</accession>
<dbReference type="SUPFAM" id="SSF55797">
    <property type="entry name" value="PR-1-like"/>
    <property type="match status" value="1"/>
</dbReference>
<dbReference type="AlphaFoldDB" id="A0A1W9NXJ0"/>
<feature type="domain" description="SCP" evidence="2">
    <location>
        <begin position="64"/>
        <end position="168"/>
    </location>
</feature>